<comment type="caution">
    <text evidence="1">The sequence shown here is derived from an EMBL/GenBank/DDBJ whole genome shotgun (WGS) entry which is preliminary data.</text>
</comment>
<keyword evidence="2" id="KW-1185">Reference proteome</keyword>
<evidence type="ECO:0000313" key="1">
    <source>
        <dbReference type="EMBL" id="KAK6622313.1"/>
    </source>
</evidence>
<evidence type="ECO:0000313" key="2">
    <source>
        <dbReference type="Proteomes" id="UP001359485"/>
    </source>
</evidence>
<dbReference type="Proteomes" id="UP001359485">
    <property type="component" value="Unassembled WGS sequence"/>
</dbReference>
<protein>
    <submittedName>
        <fullName evidence="1">Uncharacterized protein</fullName>
    </submittedName>
</protein>
<accession>A0ABR1ALZ8</accession>
<dbReference type="EMBL" id="JAWJWF010000047">
    <property type="protein sequence ID" value="KAK6622313.1"/>
    <property type="molecule type" value="Genomic_DNA"/>
</dbReference>
<proteinExistence type="predicted"/>
<name>A0ABR1ALZ8_POLSC</name>
<organism evidence="1 2">
    <name type="scientific">Polyplax serrata</name>
    <name type="common">Common mouse louse</name>
    <dbReference type="NCBI Taxonomy" id="468196"/>
    <lineage>
        <taxon>Eukaryota</taxon>
        <taxon>Metazoa</taxon>
        <taxon>Ecdysozoa</taxon>
        <taxon>Arthropoda</taxon>
        <taxon>Hexapoda</taxon>
        <taxon>Insecta</taxon>
        <taxon>Pterygota</taxon>
        <taxon>Neoptera</taxon>
        <taxon>Paraneoptera</taxon>
        <taxon>Psocodea</taxon>
        <taxon>Troctomorpha</taxon>
        <taxon>Phthiraptera</taxon>
        <taxon>Anoplura</taxon>
        <taxon>Polyplacidae</taxon>
        <taxon>Polyplax</taxon>
    </lineage>
</organism>
<reference evidence="1 2" key="1">
    <citation type="submission" date="2023-09" db="EMBL/GenBank/DDBJ databases">
        <title>Genomes of two closely related lineages of the louse Polyplax serrata with different host specificities.</title>
        <authorList>
            <person name="Martinu J."/>
            <person name="Tarabai H."/>
            <person name="Stefka J."/>
            <person name="Hypsa V."/>
        </authorList>
    </citation>
    <scope>NUCLEOTIDE SEQUENCE [LARGE SCALE GENOMIC DNA]</scope>
    <source>
        <strain evidence="1">98ZLc_SE</strain>
    </source>
</reference>
<gene>
    <name evidence="1" type="ORF">RUM44_002124</name>
</gene>
<sequence>MSKRCQLMKRVLFQKMLSIDCSRTPWGAPGLGWGKEFEKKVSVDVCTRQKGT</sequence>